<dbReference type="Proteomes" id="UP000255168">
    <property type="component" value="Plasmid II"/>
</dbReference>
<evidence type="ECO:0000256" key="1">
    <source>
        <dbReference type="SAM" id="Phobius"/>
    </source>
</evidence>
<organism evidence="3 4">
    <name type="scientific">Cupriavidus neocaledonicus</name>
    <dbReference type="NCBI Taxonomy" id="1040979"/>
    <lineage>
        <taxon>Bacteria</taxon>
        <taxon>Pseudomonadati</taxon>
        <taxon>Pseudomonadota</taxon>
        <taxon>Betaproteobacteria</taxon>
        <taxon>Burkholderiales</taxon>
        <taxon>Burkholderiaceae</taxon>
        <taxon>Cupriavidus</taxon>
    </lineage>
</organism>
<evidence type="ECO:0000313" key="3">
    <source>
        <dbReference type="EMBL" id="SPD59634.1"/>
    </source>
</evidence>
<evidence type="ECO:0000313" key="5">
    <source>
        <dbReference type="Proteomes" id="UP000256710"/>
    </source>
</evidence>
<feature type="transmembrane region" description="Helical" evidence="1">
    <location>
        <begin position="193"/>
        <end position="214"/>
    </location>
</feature>
<feature type="transmembrane region" description="Helical" evidence="1">
    <location>
        <begin position="89"/>
        <end position="106"/>
    </location>
</feature>
<evidence type="ECO:0000313" key="2">
    <source>
        <dbReference type="EMBL" id="SOZ38722.1"/>
    </source>
</evidence>
<dbReference type="EMBL" id="LT984807">
    <property type="protein sequence ID" value="SPD59634.1"/>
    <property type="molecule type" value="Genomic_DNA"/>
</dbReference>
<feature type="transmembrane region" description="Helical" evidence="1">
    <location>
        <begin position="113"/>
        <end position="129"/>
    </location>
</feature>
<evidence type="ECO:0000313" key="4">
    <source>
        <dbReference type="Proteomes" id="UP000255168"/>
    </source>
</evidence>
<name>A0A375HS04_9BURK</name>
<geneLocation type="plasmid" evidence="3">
    <name>II</name>
</geneLocation>
<keyword evidence="1" id="KW-1133">Transmembrane helix</keyword>
<sequence>MGYKAFAPHAARCLSGASHAKRLTQHTKLIQMPSSQPVDRLPPPAAAVPAADAAAPWWRRHAWIGAVAAFVVYESALHRAAHQPGAEVAALWLGAAPFLLIGFVACRRLAGGVPALLALLAACAALWLWRAPLSGHFGWTYYLQHAGANAALGAMFALSLRRGRTPLCTQIATAIHGTLSAAHARYTVRVTQAWTLFFAAMVGVSTLLFVLAPVAAWSSFANLATPLLIGLMFAAEAVYRRIVFPGMRHRGLLDAVHGYRALMTARAARPGLPR</sequence>
<dbReference type="Proteomes" id="UP000256710">
    <property type="component" value="Unassembled WGS sequence"/>
</dbReference>
<protein>
    <submittedName>
        <fullName evidence="3">Uncharacterized membrane protein</fullName>
    </submittedName>
</protein>
<reference evidence="4 5" key="1">
    <citation type="submission" date="2018-01" db="EMBL/GenBank/DDBJ databases">
        <authorList>
            <person name="Clerissi C."/>
        </authorList>
    </citation>
    <scope>NUCLEOTIDE SEQUENCE [LARGE SCALE GENOMIC DNA]</scope>
    <source>
        <strain evidence="2">Cupriavidus taiwanensis STM 6082</strain>
        <strain evidence="3">Cupriavidus taiwanensis STM 6160</strain>
        <plasmid evidence="4">ii</plasmid>
        <plasmid evidence="3">II</plasmid>
    </source>
</reference>
<keyword evidence="3" id="KW-0614">Plasmid</keyword>
<dbReference type="EMBL" id="OFTC01000036">
    <property type="protein sequence ID" value="SOZ38722.1"/>
    <property type="molecule type" value="Genomic_DNA"/>
</dbReference>
<keyword evidence="1" id="KW-0812">Transmembrane</keyword>
<keyword evidence="5" id="KW-1185">Reference proteome</keyword>
<proteinExistence type="predicted"/>
<dbReference type="AlphaFoldDB" id="A0A375HS04"/>
<gene>
    <name evidence="2" type="ORF">CBM2605_B130019</name>
    <name evidence="3" type="ORF">CBM2607_MP20286</name>
</gene>
<feature type="transmembrane region" description="Helical" evidence="1">
    <location>
        <begin position="141"/>
        <end position="160"/>
    </location>
</feature>
<keyword evidence="1" id="KW-0472">Membrane</keyword>
<feature type="transmembrane region" description="Helical" evidence="1">
    <location>
        <begin position="220"/>
        <end position="239"/>
    </location>
</feature>
<geneLocation type="plasmid" evidence="4">
    <name>ii</name>
</geneLocation>
<accession>A0A375HS04</accession>